<evidence type="ECO:0000313" key="2">
    <source>
        <dbReference type="EMBL" id="PIT69252.1"/>
    </source>
</evidence>
<evidence type="ECO:0000313" key="3">
    <source>
        <dbReference type="Proteomes" id="UP000229839"/>
    </source>
</evidence>
<dbReference type="EMBL" id="NJGE01000007">
    <property type="protein sequence ID" value="PIT69252.1"/>
    <property type="molecule type" value="Genomic_DNA"/>
</dbReference>
<name>A0A2M6USU1_9HYPH</name>
<proteinExistence type="predicted"/>
<reference evidence="2 3" key="1">
    <citation type="submission" date="2017-06" db="EMBL/GenBank/DDBJ databases">
        <title>Draft genome of Bartonella tribocorum strain L103, isolated from a rodent in Laos.</title>
        <authorList>
            <person name="Hadjadj L."/>
            <person name="Jiyipong T."/>
            <person name="Morand S."/>
            <person name="Diene S.M."/>
            <person name="Rolain J.-M."/>
        </authorList>
    </citation>
    <scope>NUCLEOTIDE SEQUENCE [LARGE SCALE GENOMIC DNA]</scope>
    <source>
        <strain evidence="2 3">L103</strain>
    </source>
</reference>
<evidence type="ECO:0000256" key="1">
    <source>
        <dbReference type="SAM" id="Phobius"/>
    </source>
</evidence>
<keyword evidence="1" id="KW-1133">Transmembrane helix</keyword>
<feature type="transmembrane region" description="Helical" evidence="1">
    <location>
        <begin position="20"/>
        <end position="41"/>
    </location>
</feature>
<accession>A0A2M6USU1</accession>
<dbReference type="AlphaFoldDB" id="A0A2M6USU1"/>
<organism evidence="2 3">
    <name type="scientific">Bartonella tribocorum</name>
    <dbReference type="NCBI Taxonomy" id="85701"/>
    <lineage>
        <taxon>Bacteria</taxon>
        <taxon>Pseudomonadati</taxon>
        <taxon>Pseudomonadota</taxon>
        <taxon>Alphaproteobacteria</taxon>
        <taxon>Hyphomicrobiales</taxon>
        <taxon>Bartonellaceae</taxon>
        <taxon>Bartonella</taxon>
    </lineage>
</organism>
<gene>
    <name evidence="2" type="ORF">CER18_03935</name>
</gene>
<comment type="caution">
    <text evidence="2">The sequence shown here is derived from an EMBL/GenBank/DDBJ whole genome shotgun (WGS) entry which is preliminary data.</text>
</comment>
<dbReference type="OrthoDB" id="7923845at2"/>
<dbReference type="Proteomes" id="UP000229839">
    <property type="component" value="Unassembled WGS sequence"/>
</dbReference>
<protein>
    <submittedName>
        <fullName evidence="2">Uncharacterized protein</fullName>
    </submittedName>
</protein>
<keyword evidence="1" id="KW-0472">Membrane</keyword>
<sequence length="95" mass="10654">MFIFTIFLIMFQMRGLVHTALSFIAGASGLACFFFFFGYLLQRHEATADEAGISLTLLLAIGEGVFSVCSLYAMWGYDALLYRLAPEGYELILFE</sequence>
<keyword evidence="1" id="KW-0812">Transmembrane</keyword>
<feature type="transmembrane region" description="Helical" evidence="1">
    <location>
        <begin position="53"/>
        <end position="75"/>
    </location>
</feature>